<evidence type="ECO:0000256" key="3">
    <source>
        <dbReference type="ARBA" id="ARBA00022525"/>
    </source>
</evidence>
<evidence type="ECO:0000313" key="8">
    <source>
        <dbReference type="Proteomes" id="UP001329430"/>
    </source>
</evidence>
<feature type="chain" id="PRO_5042889451" description="Gamma-interferon-inducible lysosomal thiol reductase" evidence="6">
    <location>
        <begin position="22"/>
        <end position="213"/>
    </location>
</feature>
<keyword evidence="4 6" id="KW-0732">Signal</keyword>
<dbReference type="GO" id="GO:0016671">
    <property type="term" value="F:oxidoreductase activity, acting on a sulfur group of donors, disulfide as acceptor"/>
    <property type="evidence" value="ECO:0007669"/>
    <property type="project" value="InterPro"/>
</dbReference>
<proteinExistence type="inferred from homology"/>
<dbReference type="PANTHER" id="PTHR13234:SF8">
    <property type="entry name" value="GAMMA-INTERFERON-INDUCIBLE LYSOSOMAL THIOL REDUCTASE"/>
    <property type="match status" value="1"/>
</dbReference>
<evidence type="ECO:0000256" key="1">
    <source>
        <dbReference type="ARBA" id="ARBA00004613"/>
    </source>
</evidence>
<reference evidence="7 8" key="1">
    <citation type="journal article" date="2024" name="Insects">
        <title>An Improved Chromosome-Level Genome Assembly of the Firefly Pyrocoelia pectoralis.</title>
        <authorList>
            <person name="Fu X."/>
            <person name="Meyer-Rochow V.B."/>
            <person name="Ballantyne L."/>
            <person name="Zhu X."/>
        </authorList>
    </citation>
    <scope>NUCLEOTIDE SEQUENCE [LARGE SCALE GENOMIC DNA]</scope>
    <source>
        <strain evidence="7">XCY_ONT2</strain>
    </source>
</reference>
<evidence type="ECO:0000256" key="5">
    <source>
        <dbReference type="ARBA" id="ARBA00023180"/>
    </source>
</evidence>
<evidence type="ECO:0008006" key="9">
    <source>
        <dbReference type="Google" id="ProtNLM"/>
    </source>
</evidence>
<name>A0AAN7VWU8_9COLE</name>
<dbReference type="EMBL" id="JAVRBK010000001">
    <property type="protein sequence ID" value="KAK5650808.1"/>
    <property type="molecule type" value="Genomic_DNA"/>
</dbReference>
<dbReference type="Proteomes" id="UP001329430">
    <property type="component" value="Chromosome 1"/>
</dbReference>
<comment type="similarity">
    <text evidence="2">Belongs to the GILT family.</text>
</comment>
<keyword evidence="8" id="KW-1185">Reference proteome</keyword>
<dbReference type="PANTHER" id="PTHR13234">
    <property type="entry name" value="GAMMA-INTERFERON INDUCIBLE LYSOSOMAL THIOL REDUCTASE GILT"/>
    <property type="match status" value="1"/>
</dbReference>
<comment type="caution">
    <text evidence="7">The sequence shown here is derived from an EMBL/GenBank/DDBJ whole genome shotgun (WGS) entry which is preliminary data.</text>
</comment>
<comment type="subcellular location">
    <subcellularLocation>
        <location evidence="1">Secreted</location>
    </subcellularLocation>
</comment>
<dbReference type="AlphaFoldDB" id="A0AAN7VWU8"/>
<gene>
    <name evidence="7" type="ORF">RI129_001837</name>
</gene>
<sequence>MNSLLSVIVLVGAAYIQHVSCETLHVAVYYESLCPDSIRFITKQLEPAYKHIGSNLEVDLVPYGKASQIQQNSVWSFECQHGPEECRGNKLQACGLAQSQDQDQKVDFVGCVMAQNYPPADSSITMCASRAKLNGEAIIQCADSAKGDELLAINGDKTHAVTPRITFVPTIVFDGVFDSIKQYGALFNFLKTACNEFQVKPMGCNARNDEFNF</sequence>
<feature type="signal peptide" evidence="6">
    <location>
        <begin position="1"/>
        <end position="21"/>
    </location>
</feature>
<dbReference type="Gene3D" id="3.40.30.10">
    <property type="entry name" value="Glutaredoxin"/>
    <property type="match status" value="1"/>
</dbReference>
<dbReference type="GO" id="GO:0005576">
    <property type="term" value="C:extracellular region"/>
    <property type="evidence" value="ECO:0007669"/>
    <property type="project" value="UniProtKB-SubCell"/>
</dbReference>
<evidence type="ECO:0000256" key="2">
    <source>
        <dbReference type="ARBA" id="ARBA00005679"/>
    </source>
</evidence>
<evidence type="ECO:0000256" key="6">
    <source>
        <dbReference type="SAM" id="SignalP"/>
    </source>
</evidence>
<keyword evidence="5" id="KW-0325">Glycoprotein</keyword>
<dbReference type="Pfam" id="PF03227">
    <property type="entry name" value="GILT"/>
    <property type="match status" value="1"/>
</dbReference>
<evidence type="ECO:0000313" key="7">
    <source>
        <dbReference type="EMBL" id="KAK5650808.1"/>
    </source>
</evidence>
<organism evidence="7 8">
    <name type="scientific">Pyrocoelia pectoralis</name>
    <dbReference type="NCBI Taxonomy" id="417401"/>
    <lineage>
        <taxon>Eukaryota</taxon>
        <taxon>Metazoa</taxon>
        <taxon>Ecdysozoa</taxon>
        <taxon>Arthropoda</taxon>
        <taxon>Hexapoda</taxon>
        <taxon>Insecta</taxon>
        <taxon>Pterygota</taxon>
        <taxon>Neoptera</taxon>
        <taxon>Endopterygota</taxon>
        <taxon>Coleoptera</taxon>
        <taxon>Polyphaga</taxon>
        <taxon>Elateriformia</taxon>
        <taxon>Elateroidea</taxon>
        <taxon>Lampyridae</taxon>
        <taxon>Lampyrinae</taxon>
        <taxon>Pyrocoelia</taxon>
    </lineage>
</organism>
<evidence type="ECO:0000256" key="4">
    <source>
        <dbReference type="ARBA" id="ARBA00022729"/>
    </source>
</evidence>
<keyword evidence="3" id="KW-0964">Secreted</keyword>
<dbReference type="InterPro" id="IPR004911">
    <property type="entry name" value="Interferon-induced_GILT"/>
</dbReference>
<accession>A0AAN7VWU8</accession>
<protein>
    <recommendedName>
        <fullName evidence="9">Gamma-interferon-inducible lysosomal thiol reductase</fullName>
    </recommendedName>
</protein>